<organism evidence="6 7">
    <name type="scientific">Bradyrhizobium canariense</name>
    <dbReference type="NCBI Taxonomy" id="255045"/>
    <lineage>
        <taxon>Bacteria</taxon>
        <taxon>Pseudomonadati</taxon>
        <taxon>Pseudomonadota</taxon>
        <taxon>Alphaproteobacteria</taxon>
        <taxon>Hyphomicrobiales</taxon>
        <taxon>Nitrobacteraceae</taxon>
        <taxon>Bradyrhizobium</taxon>
    </lineage>
</organism>
<dbReference type="InterPro" id="IPR052527">
    <property type="entry name" value="Metal_cation-efflux_comp"/>
</dbReference>
<evidence type="ECO:0000256" key="1">
    <source>
        <dbReference type="ARBA" id="ARBA00004127"/>
    </source>
</evidence>
<evidence type="ECO:0000256" key="2">
    <source>
        <dbReference type="ARBA" id="ARBA00022692"/>
    </source>
</evidence>
<dbReference type="GO" id="GO:0012505">
    <property type="term" value="C:endomembrane system"/>
    <property type="evidence" value="ECO:0007669"/>
    <property type="project" value="UniProtKB-SubCell"/>
</dbReference>
<gene>
    <name evidence="6" type="ORF">SAMN05444158_0246</name>
</gene>
<dbReference type="PANTHER" id="PTHR43847">
    <property type="entry name" value="BLL3993 PROTEIN"/>
    <property type="match status" value="1"/>
</dbReference>
<keyword evidence="7" id="KW-1185">Reference proteome</keyword>
<keyword evidence="4 5" id="KW-0472">Membrane</keyword>
<dbReference type="EMBL" id="LT629750">
    <property type="protein sequence ID" value="SDR86895.1"/>
    <property type="molecule type" value="Genomic_DNA"/>
</dbReference>
<accession>A0A1H1MKK5</accession>
<dbReference type="GO" id="GO:0008168">
    <property type="term" value="F:methyltransferase activity"/>
    <property type="evidence" value="ECO:0007669"/>
    <property type="project" value="UniProtKB-KW"/>
</dbReference>
<dbReference type="InterPro" id="IPR007318">
    <property type="entry name" value="Phopholipid_MeTrfase"/>
</dbReference>
<dbReference type="RefSeq" id="WP_146686033.1">
    <property type="nucleotide sequence ID" value="NZ_LT629750.1"/>
</dbReference>
<sequence length="224" mass="24809">MIAKWMLQSLIWIIAMGALLFVPAGTLQWPAAWAFLGTMAIISISVGSWLAKTDPGLLAERMRLTAQDDQPVADKMLVLVFGVTVLIWFVAIGIDHRMHRSDVALALQALGLAMLLLSTVFIMWVMRENSFAAPLVKVQAERGHHVVSSGPYAWVRHPMYTGAILFVVGIPLLLGSWWGLLLSPLFAVLFAVRAGIEERTLIAGLPGYNDYTTRVRYRLLPGVW</sequence>
<protein>
    <submittedName>
        <fullName evidence="6">Protein-S-isoprenylcysteine O-methyltransferase Ste14</fullName>
    </submittedName>
</protein>
<reference evidence="7" key="1">
    <citation type="submission" date="2016-10" db="EMBL/GenBank/DDBJ databases">
        <authorList>
            <person name="Varghese N."/>
            <person name="Submissions S."/>
        </authorList>
    </citation>
    <scope>NUCLEOTIDE SEQUENCE [LARGE SCALE GENOMIC DNA]</scope>
    <source>
        <strain evidence="7">GAS369</strain>
    </source>
</reference>
<keyword evidence="2 5" id="KW-0812">Transmembrane</keyword>
<dbReference type="Pfam" id="PF04191">
    <property type="entry name" value="PEMT"/>
    <property type="match status" value="1"/>
</dbReference>
<keyword evidence="6" id="KW-0489">Methyltransferase</keyword>
<evidence type="ECO:0000313" key="6">
    <source>
        <dbReference type="EMBL" id="SDR86895.1"/>
    </source>
</evidence>
<evidence type="ECO:0000256" key="3">
    <source>
        <dbReference type="ARBA" id="ARBA00022989"/>
    </source>
</evidence>
<feature type="transmembrane region" description="Helical" evidence="5">
    <location>
        <begin position="6"/>
        <end position="24"/>
    </location>
</feature>
<dbReference type="PANTHER" id="PTHR43847:SF1">
    <property type="entry name" value="BLL3993 PROTEIN"/>
    <property type="match status" value="1"/>
</dbReference>
<feature type="transmembrane region" description="Helical" evidence="5">
    <location>
        <begin position="71"/>
        <end position="91"/>
    </location>
</feature>
<dbReference type="GO" id="GO:0032259">
    <property type="term" value="P:methylation"/>
    <property type="evidence" value="ECO:0007669"/>
    <property type="project" value="UniProtKB-KW"/>
</dbReference>
<keyword evidence="6" id="KW-0808">Transferase</keyword>
<dbReference type="Gene3D" id="1.20.120.1630">
    <property type="match status" value="1"/>
</dbReference>
<dbReference type="AlphaFoldDB" id="A0A1H1MKK5"/>
<keyword evidence="3 5" id="KW-1133">Transmembrane helix</keyword>
<feature type="transmembrane region" description="Helical" evidence="5">
    <location>
        <begin position="159"/>
        <end position="192"/>
    </location>
</feature>
<proteinExistence type="predicted"/>
<dbReference type="Proteomes" id="UP000243904">
    <property type="component" value="Chromosome I"/>
</dbReference>
<evidence type="ECO:0000256" key="5">
    <source>
        <dbReference type="SAM" id="Phobius"/>
    </source>
</evidence>
<feature type="transmembrane region" description="Helical" evidence="5">
    <location>
        <begin position="31"/>
        <end position="51"/>
    </location>
</feature>
<evidence type="ECO:0000256" key="4">
    <source>
        <dbReference type="ARBA" id="ARBA00023136"/>
    </source>
</evidence>
<name>A0A1H1MKK5_9BRAD</name>
<comment type="subcellular location">
    <subcellularLocation>
        <location evidence="1">Endomembrane system</location>
        <topology evidence="1">Multi-pass membrane protein</topology>
    </subcellularLocation>
</comment>
<feature type="transmembrane region" description="Helical" evidence="5">
    <location>
        <begin position="103"/>
        <end position="126"/>
    </location>
</feature>
<evidence type="ECO:0000313" key="7">
    <source>
        <dbReference type="Proteomes" id="UP000243904"/>
    </source>
</evidence>